<protein>
    <submittedName>
        <fullName evidence="1">Uncharacterized protein</fullName>
    </submittedName>
</protein>
<evidence type="ECO:0000313" key="2">
    <source>
        <dbReference type="Proteomes" id="UP001501436"/>
    </source>
</evidence>
<evidence type="ECO:0000313" key="1">
    <source>
        <dbReference type="EMBL" id="GAA4923333.1"/>
    </source>
</evidence>
<sequence length="162" mass="18664">MLKYFLPYTYKPTTLSLMKTNLNQNIPLILFTLLIAPVLLMSSGFKQAAYGIIDTTKNDNAPREVLTSQQMFVVEVQPVKKGKYKNKRVNFRAELRDVFQVFKYTKDTSIVELDWVMCPDGKCPEAKYYEPGTPEYAQLNVLVKNAKAMLAKQERVRKKSVK</sequence>
<reference evidence="2" key="1">
    <citation type="journal article" date="2019" name="Int. J. Syst. Evol. Microbiol.">
        <title>The Global Catalogue of Microorganisms (GCM) 10K type strain sequencing project: providing services to taxonomists for standard genome sequencing and annotation.</title>
        <authorList>
            <consortium name="The Broad Institute Genomics Platform"/>
            <consortium name="The Broad Institute Genome Sequencing Center for Infectious Disease"/>
            <person name="Wu L."/>
            <person name="Ma J."/>
        </authorList>
    </citation>
    <scope>NUCLEOTIDE SEQUENCE [LARGE SCALE GENOMIC DNA]</scope>
    <source>
        <strain evidence="2">JCM 18283</strain>
    </source>
</reference>
<gene>
    <name evidence="1" type="ORF">GCM10023313_29390</name>
</gene>
<accession>A0ABP9G8A3</accession>
<organism evidence="1 2">
    <name type="scientific">Mucilaginibacter defluvii</name>
    <dbReference type="NCBI Taxonomy" id="1196019"/>
    <lineage>
        <taxon>Bacteria</taxon>
        <taxon>Pseudomonadati</taxon>
        <taxon>Bacteroidota</taxon>
        <taxon>Sphingobacteriia</taxon>
        <taxon>Sphingobacteriales</taxon>
        <taxon>Sphingobacteriaceae</taxon>
        <taxon>Mucilaginibacter</taxon>
    </lineage>
</organism>
<dbReference type="Proteomes" id="UP001501436">
    <property type="component" value="Unassembled WGS sequence"/>
</dbReference>
<name>A0ABP9G8A3_9SPHI</name>
<dbReference type="EMBL" id="BAABJI010000002">
    <property type="protein sequence ID" value="GAA4923333.1"/>
    <property type="molecule type" value="Genomic_DNA"/>
</dbReference>
<comment type="caution">
    <text evidence="1">The sequence shown here is derived from an EMBL/GenBank/DDBJ whole genome shotgun (WGS) entry which is preliminary data.</text>
</comment>
<keyword evidence="2" id="KW-1185">Reference proteome</keyword>
<proteinExistence type="predicted"/>